<evidence type="ECO:0000259" key="2">
    <source>
        <dbReference type="Pfam" id="PF22725"/>
    </source>
</evidence>
<dbReference type="Gene3D" id="3.40.50.720">
    <property type="entry name" value="NAD(P)-binding Rossmann-like Domain"/>
    <property type="match status" value="1"/>
</dbReference>
<dbReference type="CDD" id="cd00636">
    <property type="entry name" value="TroA-like"/>
    <property type="match status" value="1"/>
</dbReference>
<dbReference type="Pfam" id="PF01408">
    <property type="entry name" value="GFO_IDH_MocA"/>
    <property type="match status" value="1"/>
</dbReference>
<organism evidence="3 4">
    <name type="scientific">Geothrix edaphica</name>
    <dbReference type="NCBI Taxonomy" id="2927976"/>
    <lineage>
        <taxon>Bacteria</taxon>
        <taxon>Pseudomonadati</taxon>
        <taxon>Acidobacteriota</taxon>
        <taxon>Holophagae</taxon>
        <taxon>Holophagales</taxon>
        <taxon>Holophagaceae</taxon>
        <taxon>Geothrix</taxon>
    </lineage>
</organism>
<protein>
    <submittedName>
        <fullName evidence="3">Oxidoreductase</fullName>
    </submittedName>
</protein>
<accession>A0ABQ5PSY2</accession>
<dbReference type="InterPro" id="IPR052515">
    <property type="entry name" value="Gfo/Idh/MocA_Oxidoreductase"/>
</dbReference>
<feature type="domain" description="Gfo/Idh/MocA-like oxidoreductase N-terminal" evidence="1">
    <location>
        <begin position="8"/>
        <end position="102"/>
    </location>
</feature>
<dbReference type="InterPro" id="IPR055170">
    <property type="entry name" value="GFO_IDH_MocA-like_dom"/>
</dbReference>
<keyword evidence="4" id="KW-1185">Reference proteome</keyword>
<dbReference type="PANTHER" id="PTHR43249">
    <property type="entry name" value="UDP-N-ACETYL-2-AMINO-2-DEOXY-D-GLUCURONATE OXIDASE"/>
    <property type="match status" value="1"/>
</dbReference>
<dbReference type="InterPro" id="IPR000683">
    <property type="entry name" value="Gfo/Idh/MocA-like_OxRdtase_N"/>
</dbReference>
<feature type="domain" description="GFO/IDH/MocA-like oxidoreductase" evidence="2">
    <location>
        <begin position="112"/>
        <end position="235"/>
    </location>
</feature>
<dbReference type="Proteomes" id="UP001165044">
    <property type="component" value="Unassembled WGS sequence"/>
</dbReference>
<dbReference type="EMBL" id="BSDC01000001">
    <property type="protein sequence ID" value="GLH65665.1"/>
    <property type="molecule type" value="Genomic_DNA"/>
</dbReference>
<dbReference type="PANTHER" id="PTHR43249:SF1">
    <property type="entry name" value="D-GLUCOSIDE 3-DEHYDROGENASE"/>
    <property type="match status" value="1"/>
</dbReference>
<dbReference type="SUPFAM" id="SSF51735">
    <property type="entry name" value="NAD(P)-binding Rossmann-fold domains"/>
    <property type="match status" value="1"/>
</dbReference>
<evidence type="ECO:0000313" key="3">
    <source>
        <dbReference type="EMBL" id="GLH65665.1"/>
    </source>
</evidence>
<gene>
    <name evidence="3" type="ORF">GETHED_00290</name>
</gene>
<sequence length="333" mass="36863">MQVLTQIPELRLVAVCDLVEARARETAEPLGIPHYTDALEMVKREKPDVVSILTDSGSHPDVGRLLAPHVPVVVVEKPMALTLEDADRLIETCETHGTRLFVVKQNRFNPAIQQLRRAVDQGRFGKMVLGTVRIRWSRGQDYYDQAAWRGTWKLDGGVFTNQASHHIDLLQWLLGPVESVKSYISTRLVDIEAEDTGVAVLKFTSGALGVVEATTATRPKDLEGSISVLGEKGSVVVGGFSVNRMVTWNFTEPSPEDDEAQKSITDPPNVYGFGHKPFYEDMLTCLESGRRSMLDGLEGRKSLEIINALYESAFTGKEVHLHYVPQSVPLGRG</sequence>
<dbReference type="Pfam" id="PF22725">
    <property type="entry name" value="GFO_IDH_MocA_C3"/>
    <property type="match status" value="1"/>
</dbReference>
<dbReference type="SUPFAM" id="SSF55347">
    <property type="entry name" value="Glyceraldehyde-3-phosphate dehydrogenase-like, C-terminal domain"/>
    <property type="match status" value="1"/>
</dbReference>
<dbReference type="Gene3D" id="3.30.360.10">
    <property type="entry name" value="Dihydrodipicolinate Reductase, domain 2"/>
    <property type="match status" value="1"/>
</dbReference>
<name>A0ABQ5PSY2_9BACT</name>
<comment type="caution">
    <text evidence="3">The sequence shown here is derived from an EMBL/GenBank/DDBJ whole genome shotgun (WGS) entry which is preliminary data.</text>
</comment>
<reference evidence="3" key="1">
    <citation type="journal article" date="2023" name="Antonie Van Leeuwenhoek">
        <title>Mesoterricola silvestris gen. nov., sp. nov., Mesoterricola sediminis sp. nov., Geothrix oryzae sp. nov., Geothrix edaphica sp. nov., Geothrix rubra sp. nov., and Geothrix limicola sp. nov., six novel members of Acidobacteriota isolated from soils.</title>
        <authorList>
            <person name="Itoh H."/>
            <person name="Sugisawa Y."/>
            <person name="Mise K."/>
            <person name="Xu Z."/>
            <person name="Kuniyasu M."/>
            <person name="Ushijima N."/>
            <person name="Kawano K."/>
            <person name="Kobayashi E."/>
            <person name="Shiratori Y."/>
            <person name="Masuda Y."/>
            <person name="Senoo K."/>
        </authorList>
    </citation>
    <scope>NUCLEOTIDE SEQUENCE</scope>
    <source>
        <strain evidence="3">Red802</strain>
    </source>
</reference>
<dbReference type="InterPro" id="IPR036291">
    <property type="entry name" value="NAD(P)-bd_dom_sf"/>
</dbReference>
<evidence type="ECO:0000313" key="4">
    <source>
        <dbReference type="Proteomes" id="UP001165044"/>
    </source>
</evidence>
<evidence type="ECO:0000259" key="1">
    <source>
        <dbReference type="Pfam" id="PF01408"/>
    </source>
</evidence>
<proteinExistence type="predicted"/>